<protein>
    <submittedName>
        <fullName evidence="1">Uncharacterized protein</fullName>
    </submittedName>
</protein>
<dbReference type="Proteomes" id="UP001430953">
    <property type="component" value="Unassembled WGS sequence"/>
</dbReference>
<dbReference type="AlphaFoldDB" id="A0AAW2FL86"/>
<accession>A0AAW2FL86</accession>
<comment type="caution">
    <text evidence="1">The sequence shown here is derived from an EMBL/GenBank/DDBJ whole genome shotgun (WGS) entry which is preliminary data.</text>
</comment>
<sequence length="106" mass="12399">MYARRDWLPPTRRFRRRSDVSSRRPPLRSFPASLSLSIRTRMRDMPTHYKLITPPFIKFHDRCLLRQRALYASRPSLALLACSSSLADTYIIYLREKNLTAGVTTA</sequence>
<evidence type="ECO:0000313" key="1">
    <source>
        <dbReference type="EMBL" id="KAL0115855.1"/>
    </source>
</evidence>
<organism evidence="1 2">
    <name type="scientific">Cardiocondyla obscurior</name>
    <dbReference type="NCBI Taxonomy" id="286306"/>
    <lineage>
        <taxon>Eukaryota</taxon>
        <taxon>Metazoa</taxon>
        <taxon>Ecdysozoa</taxon>
        <taxon>Arthropoda</taxon>
        <taxon>Hexapoda</taxon>
        <taxon>Insecta</taxon>
        <taxon>Pterygota</taxon>
        <taxon>Neoptera</taxon>
        <taxon>Endopterygota</taxon>
        <taxon>Hymenoptera</taxon>
        <taxon>Apocrita</taxon>
        <taxon>Aculeata</taxon>
        <taxon>Formicoidea</taxon>
        <taxon>Formicidae</taxon>
        <taxon>Myrmicinae</taxon>
        <taxon>Cardiocondyla</taxon>
    </lineage>
</organism>
<name>A0AAW2FL86_9HYME</name>
<dbReference type="EMBL" id="JADYXP020000010">
    <property type="protein sequence ID" value="KAL0115855.1"/>
    <property type="molecule type" value="Genomic_DNA"/>
</dbReference>
<proteinExistence type="predicted"/>
<gene>
    <name evidence="1" type="ORF">PUN28_011021</name>
</gene>
<keyword evidence="2" id="KW-1185">Reference proteome</keyword>
<evidence type="ECO:0000313" key="2">
    <source>
        <dbReference type="Proteomes" id="UP001430953"/>
    </source>
</evidence>
<reference evidence="1 2" key="1">
    <citation type="submission" date="2023-03" db="EMBL/GenBank/DDBJ databases">
        <title>High recombination rates correlate with genetic variation in Cardiocondyla obscurior ants.</title>
        <authorList>
            <person name="Errbii M."/>
        </authorList>
    </citation>
    <scope>NUCLEOTIDE SEQUENCE [LARGE SCALE GENOMIC DNA]</scope>
    <source>
        <strain evidence="1">Alpha-2009</strain>
        <tissue evidence="1">Whole body</tissue>
    </source>
</reference>